<dbReference type="InterPro" id="IPR015422">
    <property type="entry name" value="PyrdxlP-dep_Trfase_small"/>
</dbReference>
<dbReference type="Gene3D" id="3.90.1150.10">
    <property type="entry name" value="Aspartate Aminotransferase, domain 1"/>
    <property type="match status" value="1"/>
</dbReference>
<protein>
    <recommendedName>
        <fullName evidence="3">Aspartate aminotransferase</fullName>
    </recommendedName>
</protein>
<gene>
    <name evidence="1" type="ORF">GCM10017790_69110</name>
</gene>
<keyword evidence="2" id="KW-1185">Reference proteome</keyword>
<comment type="caution">
    <text evidence="1">The sequence shown here is derived from an EMBL/GenBank/DDBJ whole genome shotgun (WGS) entry which is preliminary data.</text>
</comment>
<dbReference type="SUPFAM" id="SSF53383">
    <property type="entry name" value="PLP-dependent transferases"/>
    <property type="match status" value="1"/>
</dbReference>
<sequence>MEFAARLLRESSVSVVAGIAYGDSCDRHIRISVGTESPYRVARGIAAIRDLIDATT</sequence>
<reference evidence="2" key="1">
    <citation type="journal article" date="2019" name="Int. J. Syst. Evol. Microbiol.">
        <title>The Global Catalogue of Microorganisms (GCM) 10K type strain sequencing project: providing services to taxonomists for standard genome sequencing and annotation.</title>
        <authorList>
            <consortium name="The Broad Institute Genomics Platform"/>
            <consortium name="The Broad Institute Genome Sequencing Center for Infectious Disease"/>
            <person name="Wu L."/>
            <person name="Ma J."/>
        </authorList>
    </citation>
    <scope>NUCLEOTIDE SEQUENCE [LARGE SCALE GENOMIC DNA]</scope>
    <source>
        <strain evidence="2">CGMCC 4.7683</strain>
    </source>
</reference>
<evidence type="ECO:0008006" key="3">
    <source>
        <dbReference type="Google" id="ProtNLM"/>
    </source>
</evidence>
<evidence type="ECO:0000313" key="2">
    <source>
        <dbReference type="Proteomes" id="UP000635387"/>
    </source>
</evidence>
<dbReference type="EMBL" id="BNAY01000010">
    <property type="protein sequence ID" value="GHH32262.1"/>
    <property type="molecule type" value="Genomic_DNA"/>
</dbReference>
<name>A0ABQ3M2R8_9PSEU</name>
<proteinExistence type="predicted"/>
<organism evidence="1 2">
    <name type="scientific">Amycolatopsis oliviviridis</name>
    <dbReference type="NCBI Taxonomy" id="1471590"/>
    <lineage>
        <taxon>Bacteria</taxon>
        <taxon>Bacillati</taxon>
        <taxon>Actinomycetota</taxon>
        <taxon>Actinomycetes</taxon>
        <taxon>Pseudonocardiales</taxon>
        <taxon>Pseudonocardiaceae</taxon>
        <taxon>Amycolatopsis</taxon>
    </lineage>
</organism>
<accession>A0ABQ3M2R8</accession>
<dbReference type="InterPro" id="IPR015424">
    <property type="entry name" value="PyrdxlP-dep_Trfase"/>
</dbReference>
<dbReference type="Proteomes" id="UP000635387">
    <property type="component" value="Unassembled WGS sequence"/>
</dbReference>
<dbReference type="RefSeq" id="WP_191258611.1">
    <property type="nucleotide sequence ID" value="NZ_BNAY01000010.1"/>
</dbReference>
<evidence type="ECO:0000313" key="1">
    <source>
        <dbReference type="EMBL" id="GHH32262.1"/>
    </source>
</evidence>